<evidence type="ECO:0000256" key="2">
    <source>
        <dbReference type="ARBA" id="ARBA00023125"/>
    </source>
</evidence>
<dbReference type="OrthoDB" id="34294at2"/>
<name>Q01W01_SOLUE</name>
<keyword evidence="3" id="KW-0804">Transcription</keyword>
<dbReference type="InterPro" id="IPR011991">
    <property type="entry name" value="ArsR-like_HTH"/>
</dbReference>
<dbReference type="GO" id="GO:0043565">
    <property type="term" value="F:sequence-specific DNA binding"/>
    <property type="evidence" value="ECO:0007669"/>
    <property type="project" value="InterPro"/>
</dbReference>
<dbReference type="PRINTS" id="PR00033">
    <property type="entry name" value="HTHASNC"/>
</dbReference>
<dbReference type="InterPro" id="IPR011008">
    <property type="entry name" value="Dimeric_a/b-barrel"/>
</dbReference>
<dbReference type="InterPro" id="IPR019888">
    <property type="entry name" value="Tscrpt_reg_AsnC-like"/>
</dbReference>
<organism evidence="5">
    <name type="scientific">Solibacter usitatus (strain Ellin6076)</name>
    <dbReference type="NCBI Taxonomy" id="234267"/>
    <lineage>
        <taxon>Bacteria</taxon>
        <taxon>Pseudomonadati</taxon>
        <taxon>Acidobacteriota</taxon>
        <taxon>Terriglobia</taxon>
        <taxon>Bryobacterales</taxon>
        <taxon>Solibacteraceae</taxon>
        <taxon>Candidatus Solibacter</taxon>
    </lineage>
</organism>
<dbReference type="PANTHER" id="PTHR30154">
    <property type="entry name" value="LEUCINE-RESPONSIVE REGULATORY PROTEIN"/>
    <property type="match status" value="1"/>
</dbReference>
<dbReference type="InterPro" id="IPR019887">
    <property type="entry name" value="Tscrpt_reg_AsnC/Lrp_C"/>
</dbReference>
<gene>
    <name evidence="5" type="ordered locus">Acid_5211</name>
</gene>
<dbReference type="Pfam" id="PF13404">
    <property type="entry name" value="HTH_AsnC-type"/>
    <property type="match status" value="1"/>
</dbReference>
<protein>
    <submittedName>
        <fullName evidence="5">Transcriptional regulator, AsnC family</fullName>
    </submittedName>
</protein>
<dbReference type="EMBL" id="CP000473">
    <property type="protein sequence ID" value="ABJ86164.1"/>
    <property type="molecule type" value="Genomic_DNA"/>
</dbReference>
<dbReference type="HOGENOM" id="CLU_091233_3_0_0"/>
<dbReference type="GO" id="GO:0006355">
    <property type="term" value="P:regulation of DNA-templated transcription"/>
    <property type="evidence" value="ECO:0007669"/>
    <property type="project" value="UniProtKB-ARBA"/>
</dbReference>
<dbReference type="InterPro" id="IPR000485">
    <property type="entry name" value="AsnC-type_HTH_dom"/>
</dbReference>
<dbReference type="Gene3D" id="1.10.10.10">
    <property type="entry name" value="Winged helix-like DNA-binding domain superfamily/Winged helix DNA-binding domain"/>
    <property type="match status" value="1"/>
</dbReference>
<dbReference type="InParanoid" id="Q01W01"/>
<dbReference type="InterPro" id="IPR036390">
    <property type="entry name" value="WH_DNA-bd_sf"/>
</dbReference>
<dbReference type="FunFam" id="1.10.10.10:FF:000186">
    <property type="entry name" value="AsnC family transcriptional regulator"/>
    <property type="match status" value="1"/>
</dbReference>
<dbReference type="SMART" id="SM00344">
    <property type="entry name" value="HTH_ASNC"/>
    <property type="match status" value="1"/>
</dbReference>
<dbReference type="FunCoup" id="Q01W01">
    <property type="interactions" value="374"/>
</dbReference>
<dbReference type="KEGG" id="sus:Acid_5211"/>
<evidence type="ECO:0000256" key="3">
    <source>
        <dbReference type="ARBA" id="ARBA00023163"/>
    </source>
</evidence>
<evidence type="ECO:0000256" key="1">
    <source>
        <dbReference type="ARBA" id="ARBA00023015"/>
    </source>
</evidence>
<keyword evidence="1" id="KW-0805">Transcription regulation</keyword>
<reference evidence="5" key="1">
    <citation type="submission" date="2006-10" db="EMBL/GenBank/DDBJ databases">
        <title>Complete sequence of Solibacter usitatus Ellin6076.</title>
        <authorList>
            <consortium name="US DOE Joint Genome Institute"/>
            <person name="Copeland A."/>
            <person name="Lucas S."/>
            <person name="Lapidus A."/>
            <person name="Barry K."/>
            <person name="Detter J.C."/>
            <person name="Glavina del Rio T."/>
            <person name="Hammon N."/>
            <person name="Israni S."/>
            <person name="Dalin E."/>
            <person name="Tice H."/>
            <person name="Pitluck S."/>
            <person name="Thompson L.S."/>
            <person name="Brettin T."/>
            <person name="Bruce D."/>
            <person name="Han C."/>
            <person name="Tapia R."/>
            <person name="Gilna P."/>
            <person name="Schmutz J."/>
            <person name="Larimer F."/>
            <person name="Land M."/>
            <person name="Hauser L."/>
            <person name="Kyrpides N."/>
            <person name="Mikhailova N."/>
            <person name="Janssen P.H."/>
            <person name="Kuske C.R."/>
            <person name="Richardson P."/>
        </authorList>
    </citation>
    <scope>NUCLEOTIDE SEQUENCE</scope>
    <source>
        <strain evidence="5">Ellin6076</strain>
    </source>
</reference>
<dbReference type="GO" id="GO:0043200">
    <property type="term" value="P:response to amino acid"/>
    <property type="evidence" value="ECO:0007669"/>
    <property type="project" value="TreeGrafter"/>
</dbReference>
<dbReference type="PROSITE" id="PS50956">
    <property type="entry name" value="HTH_ASNC_2"/>
    <property type="match status" value="1"/>
</dbReference>
<dbReference type="InterPro" id="IPR036388">
    <property type="entry name" value="WH-like_DNA-bd_sf"/>
</dbReference>
<keyword evidence="2" id="KW-0238">DNA-binding</keyword>
<accession>Q01W01</accession>
<dbReference type="PANTHER" id="PTHR30154:SF53">
    <property type="entry name" value="HTH-TYPE TRANSCRIPTIONAL REGULATOR LRPC"/>
    <property type="match status" value="1"/>
</dbReference>
<dbReference type="SUPFAM" id="SSF46785">
    <property type="entry name" value="Winged helix' DNA-binding domain"/>
    <property type="match status" value="1"/>
</dbReference>
<dbReference type="AlphaFoldDB" id="Q01W01"/>
<dbReference type="eggNOG" id="COG1522">
    <property type="taxonomic scope" value="Bacteria"/>
</dbReference>
<dbReference type="SUPFAM" id="SSF54909">
    <property type="entry name" value="Dimeric alpha+beta barrel"/>
    <property type="match status" value="1"/>
</dbReference>
<evidence type="ECO:0000259" key="4">
    <source>
        <dbReference type="PROSITE" id="PS50956"/>
    </source>
</evidence>
<sequence length="154" mass="16661">MAVESSALLDETGRNLLSALQEDARLSYAELGRRIGLSPAATAERLRRMEEAEIITGYRVEIDREALGLPVLAIVRMSCDGAKYRPFLKAVKGMEGVVECHHVAGGDAFILKVVAGSVGDLGRVVEKLLDFGVPTTSIVFSSPVERRELKVAHV</sequence>
<proteinExistence type="predicted"/>
<dbReference type="GO" id="GO:0005829">
    <property type="term" value="C:cytosol"/>
    <property type="evidence" value="ECO:0007669"/>
    <property type="project" value="TreeGrafter"/>
</dbReference>
<dbReference type="STRING" id="234267.Acid_5211"/>
<dbReference type="CDD" id="cd00090">
    <property type="entry name" value="HTH_ARSR"/>
    <property type="match status" value="1"/>
</dbReference>
<feature type="domain" description="HTH asnC-type" evidence="4">
    <location>
        <begin position="9"/>
        <end position="70"/>
    </location>
</feature>
<dbReference type="Pfam" id="PF01037">
    <property type="entry name" value="AsnC_trans_reg"/>
    <property type="match status" value="1"/>
</dbReference>
<evidence type="ECO:0000313" key="5">
    <source>
        <dbReference type="EMBL" id="ABJ86164.1"/>
    </source>
</evidence>
<dbReference type="Gene3D" id="3.30.70.920">
    <property type="match status" value="1"/>
</dbReference>